<proteinExistence type="predicted"/>
<feature type="compositionally biased region" description="Basic and acidic residues" evidence="1">
    <location>
        <begin position="341"/>
        <end position="374"/>
    </location>
</feature>
<evidence type="ECO:0000313" key="4">
    <source>
        <dbReference type="Proteomes" id="UP000447434"/>
    </source>
</evidence>
<dbReference type="InterPro" id="IPR056988">
    <property type="entry name" value="Zn_ribbon_pln"/>
</dbReference>
<organism evidence="3 4">
    <name type="scientific">Lupinus albus</name>
    <name type="common">White lupine</name>
    <name type="synonym">Lupinus termis</name>
    <dbReference type="NCBI Taxonomy" id="3870"/>
    <lineage>
        <taxon>Eukaryota</taxon>
        <taxon>Viridiplantae</taxon>
        <taxon>Streptophyta</taxon>
        <taxon>Embryophyta</taxon>
        <taxon>Tracheophyta</taxon>
        <taxon>Spermatophyta</taxon>
        <taxon>Magnoliopsida</taxon>
        <taxon>eudicotyledons</taxon>
        <taxon>Gunneridae</taxon>
        <taxon>Pentapetalae</taxon>
        <taxon>rosids</taxon>
        <taxon>fabids</taxon>
        <taxon>Fabales</taxon>
        <taxon>Fabaceae</taxon>
        <taxon>Papilionoideae</taxon>
        <taxon>50 kb inversion clade</taxon>
        <taxon>genistoids sensu lato</taxon>
        <taxon>core genistoids</taxon>
        <taxon>Genisteae</taxon>
        <taxon>Lupinus</taxon>
    </lineage>
</organism>
<dbReference type="CDD" id="cd06257">
    <property type="entry name" value="DnaJ"/>
    <property type="match status" value="1"/>
</dbReference>
<evidence type="ECO:0000256" key="1">
    <source>
        <dbReference type="SAM" id="MobiDB-lite"/>
    </source>
</evidence>
<evidence type="ECO:0000313" key="3">
    <source>
        <dbReference type="EMBL" id="KAE9596909.1"/>
    </source>
</evidence>
<name>A0A6A4PAG1_LUPAL</name>
<keyword evidence="4" id="KW-1185">Reference proteome</keyword>
<dbReference type="SUPFAM" id="SSF46565">
    <property type="entry name" value="Chaperone J-domain"/>
    <property type="match status" value="1"/>
</dbReference>
<reference evidence="4" key="1">
    <citation type="journal article" date="2020" name="Nat. Commun.">
        <title>Genome sequence of the cluster root forming white lupin.</title>
        <authorList>
            <person name="Hufnagel B."/>
            <person name="Marques A."/>
            <person name="Soriano A."/>
            <person name="Marques L."/>
            <person name="Divol F."/>
            <person name="Doumas P."/>
            <person name="Sallet E."/>
            <person name="Mancinotti D."/>
            <person name="Carrere S."/>
            <person name="Marande W."/>
            <person name="Arribat S."/>
            <person name="Keller J."/>
            <person name="Huneau C."/>
            <person name="Blein T."/>
            <person name="Aime D."/>
            <person name="Laguerre M."/>
            <person name="Taylor J."/>
            <person name="Schubert V."/>
            <person name="Nelson M."/>
            <person name="Geu-Flores F."/>
            <person name="Crespi M."/>
            <person name="Gallardo-Guerrero K."/>
            <person name="Delaux P.-M."/>
            <person name="Salse J."/>
            <person name="Berges H."/>
            <person name="Guyot R."/>
            <person name="Gouzy J."/>
            <person name="Peret B."/>
        </authorList>
    </citation>
    <scope>NUCLEOTIDE SEQUENCE [LARGE SCALE GENOMIC DNA]</scope>
    <source>
        <strain evidence="4">cv. Amiga</strain>
    </source>
</reference>
<dbReference type="EMBL" id="WOCE01000016">
    <property type="protein sequence ID" value="KAE9596909.1"/>
    <property type="molecule type" value="Genomic_DNA"/>
</dbReference>
<dbReference type="Pfam" id="PF11926">
    <property type="entry name" value="DUF3444"/>
    <property type="match status" value="1"/>
</dbReference>
<dbReference type="PRINTS" id="PR00625">
    <property type="entry name" value="JDOMAIN"/>
</dbReference>
<comment type="caution">
    <text evidence="3">The sequence shown here is derived from an EMBL/GenBank/DDBJ whole genome shotgun (WGS) entry which is preliminary data.</text>
</comment>
<accession>A0A6A4PAG1</accession>
<dbReference type="Pfam" id="PF00226">
    <property type="entry name" value="DnaJ"/>
    <property type="match status" value="1"/>
</dbReference>
<dbReference type="AlphaFoldDB" id="A0A6A4PAG1"/>
<dbReference type="InterPro" id="IPR036869">
    <property type="entry name" value="J_dom_sf"/>
</dbReference>
<sequence length="660" mass="74918">MIHLFRNPKPSQNPSLIPFSNSITPMVRKEDEEEALRLKGLAESKFKSNHLNSSLKYAKRAQRLAPNLHSISEIVTSLTILRAAARSSTTTTIPNWYKILDLEPFSNINLIRKQYKKLAFILHPDKNSFLGSDEAFKLVGEASKFLSDKVRKQDYDMKLRMWIQEEKENENVSEEESGNTFWTVCSTCKLLHKFERRYVGHNLICPSCNKSFKAVEEVNDHGSKQNEQVGSKGGSFKLKENVEVDGGETLGEFMLRRKLKSKGVKGKMGSEKDGFLKGKVGVDEVGNGDMEKEGFSEWGGGRLRTSGLRKSMSMVGEVLERSDPKRIKTGEETMTLAEFQSEVKKRLQQKKVKEKEEEGNDKRSTQGEKLEGSKNNRGSAAGKVRSLKKSVKLAIKEKHQVSMKKKELRLHKHKDSSGGNLENMAVVDSDFYDFDKDRTERSFKKGQVWAIYDDDDGMPRSCALIDEFVSENPFEVRVSWLDLQNNRGKTIISLNKMGVHIPCGRFKVTWKTTINSINIFSHCVDCDRAARELYNIYPKKGSVWALYGEASVDVDTRSFKVGGKRCYDIVVFFTSYSEVNGLSVAYLKKVDGYKTVFKRQEMGSHAIRFLGKDDMWLISHQIPARKFPCNDETPELLKDCWELDPASLPSELLTIGGVDN</sequence>
<dbReference type="PROSITE" id="PS50076">
    <property type="entry name" value="DNAJ_2"/>
    <property type="match status" value="1"/>
</dbReference>
<gene>
    <name evidence="3" type="ORF">Lalb_Chr16g0381011</name>
</gene>
<dbReference type="Proteomes" id="UP000447434">
    <property type="component" value="Chromosome 16"/>
</dbReference>
<dbReference type="OrthoDB" id="66964at2759"/>
<dbReference type="InterPro" id="IPR024593">
    <property type="entry name" value="DUF3444"/>
</dbReference>
<dbReference type="Gene3D" id="1.10.287.110">
    <property type="entry name" value="DnaJ domain"/>
    <property type="match status" value="1"/>
</dbReference>
<dbReference type="PANTHER" id="PTHR44137:SF24">
    <property type="entry name" value="DNAJ HEAT SHOCK N-TERMINAL DOMAIN-CONTAINING PROTEIN"/>
    <property type="match status" value="1"/>
</dbReference>
<protein>
    <submittedName>
        <fullName evidence="3">Putative DnaJ domain-containing protein</fullName>
    </submittedName>
</protein>
<evidence type="ECO:0000259" key="2">
    <source>
        <dbReference type="PROSITE" id="PS50076"/>
    </source>
</evidence>
<dbReference type="Pfam" id="PF23551">
    <property type="entry name" value="Zn_ribbon_20"/>
    <property type="match status" value="1"/>
</dbReference>
<dbReference type="InterPro" id="IPR001623">
    <property type="entry name" value="DnaJ_domain"/>
</dbReference>
<dbReference type="PANTHER" id="PTHR44137">
    <property type="entry name" value="BNAC03G44070D PROTEIN"/>
    <property type="match status" value="1"/>
</dbReference>
<feature type="region of interest" description="Disordered" evidence="1">
    <location>
        <begin position="339"/>
        <end position="386"/>
    </location>
</feature>
<dbReference type="SMART" id="SM00271">
    <property type="entry name" value="DnaJ"/>
    <property type="match status" value="1"/>
</dbReference>
<feature type="domain" description="J" evidence="2">
    <location>
        <begin position="95"/>
        <end position="159"/>
    </location>
</feature>